<organism evidence="2 3">
    <name type="scientific">Cajanus cajan</name>
    <name type="common">Pigeon pea</name>
    <name type="synonym">Cajanus indicus</name>
    <dbReference type="NCBI Taxonomy" id="3821"/>
    <lineage>
        <taxon>Eukaryota</taxon>
        <taxon>Viridiplantae</taxon>
        <taxon>Streptophyta</taxon>
        <taxon>Embryophyta</taxon>
        <taxon>Tracheophyta</taxon>
        <taxon>Spermatophyta</taxon>
        <taxon>Magnoliopsida</taxon>
        <taxon>eudicotyledons</taxon>
        <taxon>Gunneridae</taxon>
        <taxon>Pentapetalae</taxon>
        <taxon>rosids</taxon>
        <taxon>fabids</taxon>
        <taxon>Fabales</taxon>
        <taxon>Fabaceae</taxon>
        <taxon>Papilionoideae</taxon>
        <taxon>50 kb inversion clade</taxon>
        <taxon>NPAAA clade</taxon>
        <taxon>indigoferoid/millettioid clade</taxon>
        <taxon>Phaseoleae</taxon>
        <taxon>Cajanus</taxon>
    </lineage>
</organism>
<dbReference type="AlphaFoldDB" id="A0A151TQP1"/>
<dbReference type="Pfam" id="PF03080">
    <property type="entry name" value="Neprosin"/>
    <property type="match status" value="1"/>
</dbReference>
<dbReference type="PROSITE" id="PS52045">
    <property type="entry name" value="NEPROSIN_PEP_CD"/>
    <property type="match status" value="1"/>
</dbReference>
<dbReference type="Gene3D" id="3.90.1320.10">
    <property type="entry name" value="Outer-capsid protein sigma 3, large lobe"/>
    <property type="match status" value="1"/>
</dbReference>
<accession>A0A151TQP1</accession>
<proteinExistence type="predicted"/>
<dbReference type="STRING" id="3821.A0A151TQP1"/>
<dbReference type="InterPro" id="IPR053168">
    <property type="entry name" value="Glutamic_endopeptidase"/>
</dbReference>
<dbReference type="OMA" id="YANVNIC"/>
<keyword evidence="3" id="KW-1185">Reference proteome</keyword>
<gene>
    <name evidence="2" type="ORF">KK1_008475</name>
</gene>
<dbReference type="Gramene" id="C.cajan_08229.t">
    <property type="protein sequence ID" value="C.cajan_08229.t"/>
    <property type="gene ID" value="C.cajan_08229"/>
</dbReference>
<dbReference type="EMBL" id="CM003605">
    <property type="protein sequence ID" value="KYP69286.1"/>
    <property type="molecule type" value="Genomic_DNA"/>
</dbReference>
<protein>
    <recommendedName>
        <fullName evidence="1">Neprosin PEP catalytic domain-containing protein</fullName>
    </recommendedName>
</protein>
<dbReference type="PANTHER" id="PTHR31589:SF233">
    <property type="entry name" value="PROTEIN, PUTATIVE (DUF239)-RELATED"/>
    <property type="match status" value="1"/>
</dbReference>
<evidence type="ECO:0000313" key="2">
    <source>
        <dbReference type="EMBL" id="KYP69286.1"/>
    </source>
</evidence>
<name>A0A151TQP1_CAJCA</name>
<feature type="domain" description="Neprosin PEP catalytic" evidence="1">
    <location>
        <begin position="21"/>
        <end position="279"/>
    </location>
</feature>
<sequence length="281" mass="31247">MKHQMNFNSMESQIENFPLYPRELPIERYVTLDTTPNTTYHGAYANVNICAVSPLQKNQYSLGQIYAQGGPPAELNTIQAGWGVSPDLYGDSKTRLTGFWKVQGDQKSAGCFNVLCPGFIQVHQTVGFGTILEPSQTGSTTKLYLNFIIEQDNQLGNWWLTLKGNINIGYWPKDIVPHLGNGASVIRFGGETGSMASVSNPPMGTGYLPEAKYRYACYFARLKILDSQFKEQEVKPDDMKIYRNADPKCYDLLYPGYSGEQHRQAFLYGGPGAPADQCGPL</sequence>
<evidence type="ECO:0000259" key="1">
    <source>
        <dbReference type="PROSITE" id="PS52045"/>
    </source>
</evidence>
<dbReference type="PANTHER" id="PTHR31589">
    <property type="entry name" value="PROTEIN, PUTATIVE (DUF239)-RELATED-RELATED"/>
    <property type="match status" value="1"/>
</dbReference>
<reference evidence="2 3" key="1">
    <citation type="journal article" date="2012" name="Nat. Biotechnol.">
        <title>Draft genome sequence of pigeonpea (Cajanus cajan), an orphan legume crop of resource-poor farmers.</title>
        <authorList>
            <person name="Varshney R.K."/>
            <person name="Chen W."/>
            <person name="Li Y."/>
            <person name="Bharti A.K."/>
            <person name="Saxena R.K."/>
            <person name="Schlueter J.A."/>
            <person name="Donoghue M.T."/>
            <person name="Azam S."/>
            <person name="Fan G."/>
            <person name="Whaley A.M."/>
            <person name="Farmer A.D."/>
            <person name="Sheridan J."/>
            <person name="Iwata A."/>
            <person name="Tuteja R."/>
            <person name="Penmetsa R.V."/>
            <person name="Wu W."/>
            <person name="Upadhyaya H.D."/>
            <person name="Yang S.P."/>
            <person name="Shah T."/>
            <person name="Saxena K.B."/>
            <person name="Michael T."/>
            <person name="McCombie W.R."/>
            <person name="Yang B."/>
            <person name="Zhang G."/>
            <person name="Yang H."/>
            <person name="Wang J."/>
            <person name="Spillane C."/>
            <person name="Cook D.R."/>
            <person name="May G.D."/>
            <person name="Xu X."/>
            <person name="Jackson S.A."/>
        </authorList>
    </citation>
    <scope>NUCLEOTIDE SEQUENCE [LARGE SCALE GENOMIC DNA]</scope>
    <source>
        <strain evidence="3">cv. Asha</strain>
    </source>
</reference>
<dbReference type="InterPro" id="IPR004314">
    <property type="entry name" value="Neprosin"/>
</dbReference>
<evidence type="ECO:0000313" key="3">
    <source>
        <dbReference type="Proteomes" id="UP000075243"/>
    </source>
</evidence>
<dbReference type="Proteomes" id="UP000075243">
    <property type="component" value="Chromosome 3"/>
</dbReference>